<dbReference type="EMBL" id="JAFLHG010000012">
    <property type="protein sequence ID" value="MBT8798940.1"/>
    <property type="molecule type" value="Genomic_DNA"/>
</dbReference>
<name>A0ABS5XWP4_9MICO</name>
<protein>
    <submittedName>
        <fullName evidence="1">Uncharacterized protein</fullName>
    </submittedName>
</protein>
<reference evidence="1 2" key="1">
    <citation type="submission" date="2021-03" db="EMBL/GenBank/DDBJ databases">
        <title>Microbacterium pauli sp. nov., isolated from microfiltered milk.</title>
        <authorList>
            <person name="Bellassi P."/>
            <person name="Fontana A."/>
            <person name="Callegari M.L."/>
            <person name="Lorenzo M."/>
            <person name="Cappa F."/>
        </authorList>
    </citation>
    <scope>NUCLEOTIDE SEQUENCE [LARGE SCALE GENOMIC DNA]</scope>
    <source>
        <strain evidence="1 2">DSM 18909</strain>
    </source>
</reference>
<gene>
    <name evidence="1" type="ORF">J0P97_12790</name>
</gene>
<dbReference type="Pfam" id="PF20120">
    <property type="entry name" value="DUF6510"/>
    <property type="match status" value="1"/>
</dbReference>
<accession>A0ABS5XWP4</accession>
<dbReference type="InterPro" id="IPR045423">
    <property type="entry name" value="DUF6510"/>
</dbReference>
<organism evidence="1 2">
    <name type="scientific">Microbacterium flavum</name>
    <dbReference type="NCBI Taxonomy" id="415216"/>
    <lineage>
        <taxon>Bacteria</taxon>
        <taxon>Bacillati</taxon>
        <taxon>Actinomycetota</taxon>
        <taxon>Actinomycetes</taxon>
        <taxon>Micrococcales</taxon>
        <taxon>Microbacteriaceae</taxon>
        <taxon>Microbacterium</taxon>
    </lineage>
</organism>
<evidence type="ECO:0000313" key="2">
    <source>
        <dbReference type="Proteomes" id="UP000740605"/>
    </source>
</evidence>
<evidence type="ECO:0000313" key="1">
    <source>
        <dbReference type="EMBL" id="MBT8798940.1"/>
    </source>
</evidence>
<proteinExistence type="predicted"/>
<keyword evidence="2" id="KW-1185">Reference proteome</keyword>
<sequence>MTADAAPRPAAATRTSIVDGNALAGVLSGVFAVDPTLLTLVCAHCGRTGLLAETVVERTAASAIVRCRGCTRTLLVASSVGGEVRMRLAALAELRAEPPAQ</sequence>
<dbReference type="Proteomes" id="UP000740605">
    <property type="component" value="Unassembled WGS sequence"/>
</dbReference>
<comment type="caution">
    <text evidence="1">The sequence shown here is derived from an EMBL/GenBank/DDBJ whole genome shotgun (WGS) entry which is preliminary data.</text>
</comment>
<dbReference type="RefSeq" id="WP_215488174.1">
    <property type="nucleotide sequence ID" value="NZ_BAAAPJ010000003.1"/>
</dbReference>